<dbReference type="Pfam" id="PF07723">
    <property type="entry name" value="LRR_2"/>
    <property type="match status" value="1"/>
</dbReference>
<comment type="caution">
    <text evidence="2">The sequence shown here is derived from an EMBL/GenBank/DDBJ whole genome shotgun (WGS) entry which is preliminary data.</text>
</comment>
<evidence type="ECO:0000313" key="2">
    <source>
        <dbReference type="EMBL" id="KAF3564057.1"/>
    </source>
</evidence>
<evidence type="ECO:0000259" key="1">
    <source>
        <dbReference type="SMART" id="SM00579"/>
    </source>
</evidence>
<keyword evidence="3" id="KW-1185">Reference proteome</keyword>
<accession>A0ABQ7CVG9</accession>
<dbReference type="EMBL" id="QGKV02000759">
    <property type="protein sequence ID" value="KAF3564057.1"/>
    <property type="molecule type" value="Genomic_DNA"/>
</dbReference>
<dbReference type="PANTHER" id="PTHR31900">
    <property type="entry name" value="F-BOX/RNI SUPERFAMILY PROTEIN-RELATED"/>
    <property type="match status" value="1"/>
</dbReference>
<reference evidence="2 3" key="1">
    <citation type="journal article" date="2020" name="BMC Genomics">
        <title>Intraspecific diversification of the crop wild relative Brassica cretica Lam. using demographic model selection.</title>
        <authorList>
            <person name="Kioukis A."/>
            <person name="Michalopoulou V.A."/>
            <person name="Briers L."/>
            <person name="Pirintsos S."/>
            <person name="Studholme D.J."/>
            <person name="Pavlidis P."/>
            <person name="Sarris P.F."/>
        </authorList>
    </citation>
    <scope>NUCLEOTIDE SEQUENCE [LARGE SCALE GENOMIC DNA]</scope>
    <source>
        <strain evidence="3">cv. PFS-1207/04</strain>
    </source>
</reference>
<organism evidence="2 3">
    <name type="scientific">Brassica cretica</name>
    <name type="common">Mustard</name>
    <dbReference type="NCBI Taxonomy" id="69181"/>
    <lineage>
        <taxon>Eukaryota</taxon>
        <taxon>Viridiplantae</taxon>
        <taxon>Streptophyta</taxon>
        <taxon>Embryophyta</taxon>
        <taxon>Tracheophyta</taxon>
        <taxon>Spermatophyta</taxon>
        <taxon>Magnoliopsida</taxon>
        <taxon>eudicotyledons</taxon>
        <taxon>Gunneridae</taxon>
        <taxon>Pentapetalae</taxon>
        <taxon>rosids</taxon>
        <taxon>malvids</taxon>
        <taxon>Brassicales</taxon>
        <taxon>Brassicaceae</taxon>
        <taxon>Brassiceae</taxon>
        <taxon>Brassica</taxon>
    </lineage>
</organism>
<sequence length="332" mass="37812">MWITWKKSPVREREQWTTTGLAGNIAGKLKIVSLVICQETGSNTKWIRTDVMCNLSKLEVFAGYSGYIKLPSVLFACQKLAVLKLDGRILVNVLPTVCLPSLKTLHFYHLMLLKDESILKILSSCPLLSDLRLEYHIMSKLHFVMPSLQKLTIVTNSGTEHSPILLDDYIQSLEISTPSLKYLNVEDFGSTFYVRVRIRSPSNFEDTSIYRRIVQLKLSMYRGVFEELLIYLLERSINLSVLKINKLTTLDGLKPSSSVPRCLLSSLQTLKWREYTGTCAEKEMVSYLLKHALCLKTAKIFAESSGLFEKQPKMDDLFSMPRGSTTCMLVFD</sequence>
<gene>
    <name evidence="2" type="ORF">DY000_02017422</name>
</gene>
<dbReference type="InterPro" id="IPR050232">
    <property type="entry name" value="FBL13/AtMIF1-like"/>
</dbReference>
<dbReference type="InterPro" id="IPR032675">
    <property type="entry name" value="LRR_dom_sf"/>
</dbReference>
<evidence type="ECO:0000313" key="3">
    <source>
        <dbReference type="Proteomes" id="UP000266723"/>
    </source>
</evidence>
<dbReference type="Pfam" id="PF08387">
    <property type="entry name" value="FBD"/>
    <property type="match status" value="1"/>
</dbReference>
<feature type="domain" description="FBD" evidence="1">
    <location>
        <begin position="261"/>
        <end position="332"/>
    </location>
</feature>
<dbReference type="SUPFAM" id="SSF52047">
    <property type="entry name" value="RNI-like"/>
    <property type="match status" value="1"/>
</dbReference>
<dbReference type="Proteomes" id="UP000266723">
    <property type="component" value="Unassembled WGS sequence"/>
</dbReference>
<proteinExistence type="predicted"/>
<dbReference type="InterPro" id="IPR006566">
    <property type="entry name" value="FBD"/>
</dbReference>
<protein>
    <recommendedName>
        <fullName evidence="1">FBD domain-containing protein</fullName>
    </recommendedName>
</protein>
<dbReference type="PANTHER" id="PTHR31900:SF28">
    <property type="entry name" value="FBD DOMAIN-CONTAINING PROTEIN"/>
    <property type="match status" value="1"/>
</dbReference>
<name>A0ABQ7CVG9_BRACR</name>
<dbReference type="InterPro" id="IPR013101">
    <property type="entry name" value="LRR_PRU1-like"/>
</dbReference>
<dbReference type="Gene3D" id="3.80.10.10">
    <property type="entry name" value="Ribonuclease Inhibitor"/>
    <property type="match status" value="1"/>
</dbReference>
<dbReference type="SMART" id="SM00579">
    <property type="entry name" value="FBD"/>
    <property type="match status" value="1"/>
</dbReference>